<keyword evidence="2" id="KW-0645">Protease</keyword>
<keyword evidence="7 8" id="KW-0472">Membrane</keyword>
<feature type="transmembrane region" description="Helical" evidence="8">
    <location>
        <begin position="231"/>
        <end position="253"/>
    </location>
</feature>
<evidence type="ECO:0000256" key="4">
    <source>
        <dbReference type="ARBA" id="ARBA00022801"/>
    </source>
</evidence>
<dbReference type="GO" id="GO:0008233">
    <property type="term" value="F:peptidase activity"/>
    <property type="evidence" value="ECO:0007669"/>
    <property type="project" value="UniProtKB-KW"/>
</dbReference>
<name>A0A8G2L7V4_PICTO</name>
<dbReference type="Proteomes" id="UP000192315">
    <property type="component" value="Unassembled WGS sequence"/>
</dbReference>
<evidence type="ECO:0000256" key="8">
    <source>
        <dbReference type="SAM" id="Phobius"/>
    </source>
</evidence>
<evidence type="ECO:0000313" key="9">
    <source>
        <dbReference type="EMBL" id="SMD30689.1"/>
    </source>
</evidence>
<keyword evidence="10" id="KW-1185">Reference proteome</keyword>
<dbReference type="EMBL" id="FWYE01000001">
    <property type="protein sequence ID" value="SMD30689.1"/>
    <property type="molecule type" value="Genomic_DNA"/>
</dbReference>
<dbReference type="RefSeq" id="WP_084272581.1">
    <property type="nucleotide sequence ID" value="NZ_FWYE01000001.1"/>
</dbReference>
<dbReference type="AlphaFoldDB" id="A0A8G2L7V4"/>
<accession>A0A8G2L7V4</accession>
<keyword evidence="5" id="KW-0809">Transit peptide</keyword>
<dbReference type="InterPro" id="IPR044838">
    <property type="entry name" value="EGY1-like"/>
</dbReference>
<gene>
    <name evidence="9" type="ORF">SAMN02745355_0583</name>
</gene>
<comment type="subcellular location">
    <subcellularLocation>
        <location evidence="1">Membrane</location>
        <topology evidence="1">Multi-pass membrane protein</topology>
    </subcellularLocation>
</comment>
<evidence type="ECO:0000256" key="7">
    <source>
        <dbReference type="ARBA" id="ARBA00023136"/>
    </source>
</evidence>
<comment type="caution">
    <text evidence="9">The sequence shown here is derived from an EMBL/GenBank/DDBJ whole genome shotgun (WGS) entry which is preliminary data.</text>
</comment>
<proteinExistence type="predicted"/>
<evidence type="ECO:0000256" key="5">
    <source>
        <dbReference type="ARBA" id="ARBA00022946"/>
    </source>
</evidence>
<reference evidence="9 10" key="1">
    <citation type="submission" date="2017-04" db="EMBL/GenBank/DDBJ databases">
        <authorList>
            <person name="Varghese N."/>
            <person name="Submissions S."/>
        </authorList>
    </citation>
    <scope>NUCLEOTIDE SEQUENCE [LARGE SCALE GENOMIC DNA]</scope>
    <source>
        <strain evidence="9 10">DSM 9789</strain>
    </source>
</reference>
<evidence type="ECO:0000256" key="1">
    <source>
        <dbReference type="ARBA" id="ARBA00004141"/>
    </source>
</evidence>
<evidence type="ECO:0000256" key="3">
    <source>
        <dbReference type="ARBA" id="ARBA00022692"/>
    </source>
</evidence>
<organism evidence="9 10">
    <name type="scientific">Picrophilus torridus (strain ATCC 700027 / DSM 9790 / JCM 10055 / NBRC 100828 / KAW 2/3)</name>
    <dbReference type="NCBI Taxonomy" id="1122961"/>
    <lineage>
        <taxon>Archaea</taxon>
        <taxon>Methanobacteriati</taxon>
        <taxon>Thermoplasmatota</taxon>
        <taxon>Thermoplasmata</taxon>
        <taxon>Thermoplasmatales</taxon>
        <taxon>Picrophilaceae</taxon>
        <taxon>Picrophilus</taxon>
    </lineage>
</organism>
<keyword evidence="3 8" id="KW-0812">Transmembrane</keyword>
<keyword evidence="4" id="KW-0378">Hydrolase</keyword>
<evidence type="ECO:0000256" key="6">
    <source>
        <dbReference type="ARBA" id="ARBA00022989"/>
    </source>
</evidence>
<dbReference type="PANTHER" id="PTHR31412">
    <property type="entry name" value="ZINC METALLOPROTEASE EGY1"/>
    <property type="match status" value="1"/>
</dbReference>
<feature type="transmembrane region" description="Helical" evidence="8">
    <location>
        <begin position="319"/>
        <end position="337"/>
    </location>
</feature>
<dbReference type="PANTHER" id="PTHR31412:SF0">
    <property type="entry name" value="ZINC METALLOPROTEASE EGY1, CHLOROPLASTIC-RELATED"/>
    <property type="match status" value="1"/>
</dbReference>
<feature type="transmembrane region" description="Helical" evidence="8">
    <location>
        <begin position="168"/>
        <end position="190"/>
    </location>
</feature>
<sequence>MIFQETNEIINKYYKYYKYEENEYSCVFYINDPGSDDDFIKMLESLNGIGYTAFTNDDPMSIVVIRNSSTKSILLKLIMFMVTLISIAATGIIYYSYYYNIHNIYDLYGIILFSLPLLSILFIRELSKYIILKRMNIKYEMPIFVPAPGFGTLGMVNSNKRQFSTYKVSIYAGSASIFSGFFASMIFIIIGNAIGGSQMAEIIYSPLKSLNFPEIYYLGLNRILPQDVMPYPVAFAGWSGLITTAINALPVGYLDGGLIFSSIINKRFKYVSYAFLGILGIIGIIYYYYMFILIAIIIVTGLKPVTLNNIVIPKASVKALAIGAIIIIVMGFVPVPYHDYNNVSIHVYQNDYVVTPARPENVSIKVIISNNGPSLIRPEFSVSPDVKYHVLSNKSCLEPGHSGIFIIEIHKKFRPGIYKYSIYVYTGAQKLTDGINIYSLMANSGILFNNMTNPYYGVSSKNFTLNIYNTFDQSINVTILIFSTGNVYYHTGNITIDMGKSYAMKNVIINSGSSFKMDITSNGHARIWIVIIYKNYSGAMATINLN</sequence>
<dbReference type="GO" id="GO:0016020">
    <property type="term" value="C:membrane"/>
    <property type="evidence" value="ECO:0007669"/>
    <property type="project" value="UniProtKB-SubCell"/>
</dbReference>
<keyword evidence="6 8" id="KW-1133">Transmembrane helix</keyword>
<feature type="transmembrane region" description="Helical" evidence="8">
    <location>
        <begin position="273"/>
        <end position="299"/>
    </location>
</feature>
<evidence type="ECO:0000313" key="10">
    <source>
        <dbReference type="Proteomes" id="UP000192315"/>
    </source>
</evidence>
<dbReference type="GO" id="GO:0006508">
    <property type="term" value="P:proteolysis"/>
    <property type="evidence" value="ECO:0007669"/>
    <property type="project" value="UniProtKB-KW"/>
</dbReference>
<protein>
    <submittedName>
        <fullName evidence="9">Uncharacterized protein</fullName>
    </submittedName>
</protein>
<evidence type="ECO:0000256" key="2">
    <source>
        <dbReference type="ARBA" id="ARBA00022670"/>
    </source>
</evidence>
<feature type="transmembrane region" description="Helical" evidence="8">
    <location>
        <begin position="73"/>
        <end position="95"/>
    </location>
</feature>
<feature type="transmembrane region" description="Helical" evidence="8">
    <location>
        <begin position="107"/>
        <end position="127"/>
    </location>
</feature>